<dbReference type="SUPFAM" id="SSF52540">
    <property type="entry name" value="P-loop containing nucleoside triphosphate hydrolases"/>
    <property type="match status" value="1"/>
</dbReference>
<dbReference type="PROSITE" id="PS00211">
    <property type="entry name" value="ABC_TRANSPORTER_1"/>
    <property type="match status" value="1"/>
</dbReference>
<proteinExistence type="inferred from homology"/>
<evidence type="ECO:0000256" key="3">
    <source>
        <dbReference type="ARBA" id="ARBA00022741"/>
    </source>
</evidence>
<dbReference type="PROSITE" id="PS50893">
    <property type="entry name" value="ABC_TRANSPORTER_2"/>
    <property type="match status" value="1"/>
</dbReference>
<organism evidence="6 7">
    <name type="scientific">Methanosarcina vacuolata Z-761</name>
    <dbReference type="NCBI Taxonomy" id="1434123"/>
    <lineage>
        <taxon>Archaea</taxon>
        <taxon>Methanobacteriati</taxon>
        <taxon>Methanobacteriota</taxon>
        <taxon>Stenosarchaea group</taxon>
        <taxon>Methanomicrobia</taxon>
        <taxon>Methanosarcinales</taxon>
        <taxon>Methanosarcinaceae</taxon>
        <taxon>Methanosarcina</taxon>
    </lineage>
</organism>
<dbReference type="InterPro" id="IPR003593">
    <property type="entry name" value="AAA+_ATPase"/>
</dbReference>
<comment type="similarity">
    <text evidence="1">Belongs to the ABC transporter superfamily.</text>
</comment>
<feature type="domain" description="ABC transporter" evidence="5">
    <location>
        <begin position="6"/>
        <end position="235"/>
    </location>
</feature>
<evidence type="ECO:0000256" key="4">
    <source>
        <dbReference type="ARBA" id="ARBA00022840"/>
    </source>
</evidence>
<keyword evidence="4 6" id="KW-0067">ATP-binding</keyword>
<evidence type="ECO:0000256" key="2">
    <source>
        <dbReference type="ARBA" id="ARBA00022448"/>
    </source>
</evidence>
<dbReference type="EMBL" id="CP009520">
    <property type="protein sequence ID" value="AKB45566.1"/>
    <property type="molecule type" value="Genomic_DNA"/>
</dbReference>
<dbReference type="GO" id="GO:0005524">
    <property type="term" value="F:ATP binding"/>
    <property type="evidence" value="ECO:0007669"/>
    <property type="project" value="UniProtKB-KW"/>
</dbReference>
<dbReference type="RefSeq" id="WP_052725596.1">
    <property type="nucleotide sequence ID" value="NZ_CP009520.1"/>
</dbReference>
<dbReference type="InterPro" id="IPR027417">
    <property type="entry name" value="P-loop_NTPase"/>
</dbReference>
<dbReference type="InterPro" id="IPR017871">
    <property type="entry name" value="ABC_transporter-like_CS"/>
</dbReference>
<dbReference type="KEGG" id="mvc:MSVAZ_3297"/>
<accession>A0A0E3LI82</accession>
<evidence type="ECO:0000259" key="5">
    <source>
        <dbReference type="PROSITE" id="PS50893"/>
    </source>
</evidence>
<dbReference type="CDD" id="cd03257">
    <property type="entry name" value="ABC_NikE_OppD_transporters"/>
    <property type="match status" value="1"/>
</dbReference>
<dbReference type="STRING" id="1434123.MSVAZ_3297"/>
<dbReference type="AlphaFoldDB" id="A0A0E3LI82"/>
<keyword evidence="2" id="KW-0813">Transport</keyword>
<dbReference type="GeneID" id="24811832"/>
<dbReference type="InterPro" id="IPR003439">
    <property type="entry name" value="ABC_transporter-like_ATP-bd"/>
</dbReference>
<dbReference type="PATRIC" id="fig|1434123.4.peg.4050"/>
<keyword evidence="7" id="KW-1185">Reference proteome</keyword>
<evidence type="ECO:0000313" key="7">
    <source>
        <dbReference type="Proteomes" id="UP000033096"/>
    </source>
</evidence>
<dbReference type="Pfam" id="PF00005">
    <property type="entry name" value="ABC_tran"/>
    <property type="match status" value="1"/>
</dbReference>
<dbReference type="GO" id="GO:0055085">
    <property type="term" value="P:transmembrane transport"/>
    <property type="evidence" value="ECO:0007669"/>
    <property type="project" value="UniProtKB-ARBA"/>
</dbReference>
<dbReference type="Gene3D" id="3.40.50.300">
    <property type="entry name" value="P-loop containing nucleotide triphosphate hydrolases"/>
    <property type="match status" value="1"/>
</dbReference>
<reference evidence="6 7" key="1">
    <citation type="submission" date="2014-07" db="EMBL/GenBank/DDBJ databases">
        <title>Methanogenic archaea and the global carbon cycle.</title>
        <authorList>
            <person name="Henriksen J.R."/>
            <person name="Luke J."/>
            <person name="Reinhart S."/>
            <person name="Benedict M.N."/>
            <person name="Youngblut N.D."/>
            <person name="Metcalf M.E."/>
            <person name="Whitaker R.J."/>
            <person name="Metcalf W.W."/>
        </authorList>
    </citation>
    <scope>NUCLEOTIDE SEQUENCE [LARGE SCALE GENOMIC DNA]</scope>
    <source>
        <strain evidence="6 7">Z-761</strain>
    </source>
</reference>
<name>A0A0E3LI82_9EURY</name>
<dbReference type="PANTHER" id="PTHR43776:SF7">
    <property type="entry name" value="D,D-DIPEPTIDE TRANSPORT ATP-BINDING PROTEIN DDPF-RELATED"/>
    <property type="match status" value="1"/>
</dbReference>
<evidence type="ECO:0000256" key="1">
    <source>
        <dbReference type="ARBA" id="ARBA00005417"/>
    </source>
</evidence>
<dbReference type="PANTHER" id="PTHR43776">
    <property type="entry name" value="TRANSPORT ATP-BINDING PROTEIN"/>
    <property type="match status" value="1"/>
</dbReference>
<dbReference type="HOGENOM" id="CLU_000604_1_23_2"/>
<dbReference type="InterPro" id="IPR050319">
    <property type="entry name" value="ABC_transp_ATP-bind"/>
</dbReference>
<dbReference type="GO" id="GO:0016887">
    <property type="term" value="F:ATP hydrolysis activity"/>
    <property type="evidence" value="ECO:0007669"/>
    <property type="project" value="InterPro"/>
</dbReference>
<sequence>MSLPVLSVNELAMNFGTLDVFTNVSFSVSRGETLGLFGKSGSGKTTIGKCIVGLERPTGGEIRVQGANILNMGKKEFRKLRPKIQMIFQHPETSLDPRMKAFENLIEPLKLHSGLKQDALLKRGEELAELTGLRPEHLARYPVQLSGGEIQRIVLARIMALSPDFIVADEPTSMLDVSVQAQILRLMQKLQRETGVSYLLISHDLEVLRKVCHRIAYLDNGTITSIENIKRVVNI</sequence>
<gene>
    <name evidence="6" type="ORF">MSVAZ_3297</name>
</gene>
<keyword evidence="3" id="KW-0547">Nucleotide-binding</keyword>
<protein>
    <submittedName>
        <fullName evidence="6">Oligopeptide transport ATP-binding protein OppF</fullName>
    </submittedName>
</protein>
<dbReference type="Proteomes" id="UP000033096">
    <property type="component" value="Chromosome"/>
</dbReference>
<dbReference type="SMART" id="SM00382">
    <property type="entry name" value="AAA"/>
    <property type="match status" value="1"/>
</dbReference>
<evidence type="ECO:0000313" key="6">
    <source>
        <dbReference type="EMBL" id="AKB45566.1"/>
    </source>
</evidence>